<dbReference type="EMBL" id="MQUA01000013">
    <property type="protein sequence ID" value="PQB08353.1"/>
    <property type="molecule type" value="Genomic_DNA"/>
</dbReference>
<gene>
    <name evidence="1" type="ORF">BST83_15385</name>
</gene>
<protein>
    <submittedName>
        <fullName evidence="1">Uncharacterized protein</fullName>
    </submittedName>
</protein>
<accession>A0A2S7L0U0</accession>
<dbReference type="AlphaFoldDB" id="A0A2S7L0U0"/>
<sequence length="94" mass="11296">MNLNDFTKYYFFLILTIPLFYSCSEEDICTKKVNVPIWNEKEQIFEDNFQEFPCDFNGITKSISKFTGNEKIELMLNFKNKNTSKILEHNKRKH</sequence>
<reference evidence="1 2" key="1">
    <citation type="submission" date="2016-11" db="EMBL/GenBank/DDBJ databases">
        <title>Trade-off between light-utilization and light-protection in marine flavobacteria.</title>
        <authorList>
            <person name="Kumagai Y."/>
        </authorList>
    </citation>
    <scope>NUCLEOTIDE SEQUENCE [LARGE SCALE GENOMIC DNA]</scope>
    <source>
        <strain evidence="1 2">ATCC 700397</strain>
    </source>
</reference>
<evidence type="ECO:0000313" key="1">
    <source>
        <dbReference type="EMBL" id="PQB08353.1"/>
    </source>
</evidence>
<dbReference type="Proteomes" id="UP000239522">
    <property type="component" value="Unassembled WGS sequence"/>
</dbReference>
<comment type="caution">
    <text evidence="1">The sequence shown here is derived from an EMBL/GenBank/DDBJ whole genome shotgun (WGS) entry which is preliminary data.</text>
</comment>
<keyword evidence="2" id="KW-1185">Reference proteome</keyword>
<dbReference type="RefSeq" id="WP_104810556.1">
    <property type="nucleotide sequence ID" value="NZ_MQUA01000013.1"/>
</dbReference>
<dbReference type="OrthoDB" id="1202739at2"/>
<evidence type="ECO:0000313" key="2">
    <source>
        <dbReference type="Proteomes" id="UP000239522"/>
    </source>
</evidence>
<name>A0A2S7L0U0_9FLAO</name>
<proteinExistence type="predicted"/>
<organism evidence="1 2">
    <name type="scientific">Polaribacter filamentus</name>
    <dbReference type="NCBI Taxonomy" id="53483"/>
    <lineage>
        <taxon>Bacteria</taxon>
        <taxon>Pseudomonadati</taxon>
        <taxon>Bacteroidota</taxon>
        <taxon>Flavobacteriia</taxon>
        <taxon>Flavobacteriales</taxon>
        <taxon>Flavobacteriaceae</taxon>
    </lineage>
</organism>